<dbReference type="GO" id="GO:0016567">
    <property type="term" value="P:protein ubiquitination"/>
    <property type="evidence" value="ECO:0007669"/>
    <property type="project" value="UniProtKB-ARBA"/>
</dbReference>
<evidence type="ECO:0000256" key="17">
    <source>
        <dbReference type="ARBA" id="ARBA00022843"/>
    </source>
</evidence>
<accession>A0A2I3H7T6</accession>
<evidence type="ECO:0000313" key="29">
    <source>
        <dbReference type="Proteomes" id="UP000001073"/>
    </source>
</evidence>
<dbReference type="InterPro" id="IPR001841">
    <property type="entry name" value="Znf_RING"/>
</dbReference>
<dbReference type="GeneTree" id="ENSGT00390000007696"/>
<name>A0A2I3H7T6_NOMLE</name>
<dbReference type="GO" id="GO:0090734">
    <property type="term" value="C:site of DNA damage"/>
    <property type="evidence" value="ECO:0007669"/>
    <property type="project" value="TreeGrafter"/>
</dbReference>
<evidence type="ECO:0000256" key="23">
    <source>
        <dbReference type="ARBA" id="ARBA00068429"/>
    </source>
</evidence>
<dbReference type="PROSITE" id="PS50089">
    <property type="entry name" value="ZF_RING_2"/>
    <property type="match status" value="1"/>
</dbReference>
<evidence type="ECO:0000256" key="14">
    <source>
        <dbReference type="ARBA" id="ARBA00022771"/>
    </source>
</evidence>
<dbReference type="GO" id="GO:0008270">
    <property type="term" value="F:zinc ion binding"/>
    <property type="evidence" value="ECO:0007669"/>
    <property type="project" value="UniProtKB-KW"/>
</dbReference>
<feature type="coiled-coil region" evidence="26">
    <location>
        <begin position="81"/>
        <end position="122"/>
    </location>
</feature>
<reference evidence="28" key="3">
    <citation type="submission" date="2025-09" db="UniProtKB">
        <authorList>
            <consortium name="Ensembl"/>
        </authorList>
    </citation>
    <scope>IDENTIFICATION</scope>
</reference>
<gene>
    <name evidence="28" type="primary">TRAIP</name>
</gene>
<keyword evidence="13" id="KW-0227">DNA damage</keyword>
<sequence>MPIRALCTICSDFFDHSRDVAAIHCGHTFHLQCLIQWFETAPSRTCPQCRIQVGKRTIINKLFFDLAQEEENVLDAEFLKLQTVYSELDQAKLELKSAQKDLQSADKEIMSLKKKLTMLQETLNLPPVASETVDRLVLESPAPVEVNLKLRQPSFRDDIDLNATFDVDTPPARPSSSQHGYSKKLCLEKSHSPIQDVPKKICKGPKKKSQLSLGGQSCAGEPDEELVGAFPIFVRNAILGQKQPKRPRSESSCSKDVVRTGFDGLGGRTKFIQPVSFFCDVELSRAVEPILCLTYTPSLPVPTASGVQRWASFCVRGLPTPGSEPLLPCIAVLSPSLFLDSSSRLTQS</sequence>
<evidence type="ECO:0000313" key="28">
    <source>
        <dbReference type="Ensembl" id="ENSNLEP00000039693.1"/>
    </source>
</evidence>
<dbReference type="EC" id="2.3.2.27" evidence="7"/>
<keyword evidence="14 25" id="KW-0863">Zinc-finger</keyword>
<dbReference type="PANTHER" id="PTHR46569">
    <property type="entry name" value="E3 UBIQUITIN-PROTEIN LIGASE TRAIP"/>
    <property type="match status" value="1"/>
</dbReference>
<comment type="subunit">
    <text evidence="22">Interacts (via PIP-box) with PCNA. Binds TRAF1, TRAF2, TRAF3, TRAF5 and TRAF6 is part of the receptor-TRAF signaling complex. May interact with CYLD; the C-terminus interacts with CYLD, however the interaction was not detected with the full-length protein. Interacts with POLK and POLN. Interacts with UIMC1.</text>
</comment>
<evidence type="ECO:0000256" key="11">
    <source>
        <dbReference type="ARBA" id="ARBA00022723"/>
    </source>
</evidence>
<dbReference type="CDD" id="cd16480">
    <property type="entry name" value="RING-H2_TRAIP"/>
    <property type="match status" value="1"/>
</dbReference>
<protein>
    <recommendedName>
        <fullName evidence="23">E3 ubiquitin-protein ligase TRAIP</fullName>
        <ecNumber evidence="7">2.3.2.27</ecNumber>
    </recommendedName>
    <alternativeName>
        <fullName evidence="24">TRAF-interacting protein</fullName>
    </alternativeName>
</protein>
<evidence type="ECO:0000256" key="13">
    <source>
        <dbReference type="ARBA" id="ARBA00022763"/>
    </source>
</evidence>
<evidence type="ECO:0000256" key="15">
    <source>
        <dbReference type="ARBA" id="ARBA00022786"/>
    </source>
</evidence>
<evidence type="ECO:0000256" key="1">
    <source>
        <dbReference type="ARBA" id="ARBA00000900"/>
    </source>
</evidence>
<evidence type="ECO:0000256" key="21">
    <source>
        <dbReference type="ARBA" id="ARBA00061509"/>
    </source>
</evidence>
<keyword evidence="20" id="KW-0539">Nucleus</keyword>
<dbReference type="GO" id="GO:0031297">
    <property type="term" value="P:replication fork processing"/>
    <property type="evidence" value="ECO:0007669"/>
    <property type="project" value="TreeGrafter"/>
</dbReference>
<dbReference type="SMART" id="SM00184">
    <property type="entry name" value="RING"/>
    <property type="match status" value="1"/>
</dbReference>
<evidence type="ECO:0000256" key="10">
    <source>
        <dbReference type="ARBA" id="ARBA00022679"/>
    </source>
</evidence>
<evidence type="ECO:0000256" key="16">
    <source>
        <dbReference type="ARBA" id="ARBA00022833"/>
    </source>
</evidence>
<comment type="subcellular location">
    <subcellularLocation>
        <location evidence="2">Chromosome</location>
    </subcellularLocation>
    <subcellularLocation>
        <location evidence="3">Cytoplasm</location>
        <location evidence="3">Perinuclear region</location>
    </subcellularLocation>
    <subcellularLocation>
        <location evidence="4">Nucleus</location>
        <location evidence="4">Nucleolus</location>
    </subcellularLocation>
    <subcellularLocation>
        <location evidence="5">Nucleus</location>
        <location evidence="5">Nucleoplasm</location>
    </subcellularLocation>
</comment>
<evidence type="ECO:0000256" key="18">
    <source>
        <dbReference type="ARBA" id="ARBA00023054"/>
    </source>
</evidence>
<evidence type="ECO:0000256" key="8">
    <source>
        <dbReference type="ARBA" id="ARBA00022454"/>
    </source>
</evidence>
<evidence type="ECO:0000256" key="5">
    <source>
        <dbReference type="ARBA" id="ARBA00004642"/>
    </source>
</evidence>
<comment type="pathway">
    <text evidence="6">Protein modification; protein ubiquitination.</text>
</comment>
<dbReference type="GO" id="GO:0006281">
    <property type="term" value="P:DNA repair"/>
    <property type="evidence" value="ECO:0007669"/>
    <property type="project" value="UniProtKB-KW"/>
</dbReference>
<dbReference type="InterPro" id="IPR013083">
    <property type="entry name" value="Znf_RING/FYVE/PHD"/>
</dbReference>
<dbReference type="GO" id="GO:0061630">
    <property type="term" value="F:ubiquitin protein ligase activity"/>
    <property type="evidence" value="ECO:0007669"/>
    <property type="project" value="UniProtKB-EC"/>
</dbReference>
<dbReference type="FunFam" id="3.30.40.10:FF:000431">
    <property type="entry name" value="E3 ubiquitin-protein ligase TRAIP"/>
    <property type="match status" value="1"/>
</dbReference>
<keyword evidence="19" id="KW-0234">DNA repair</keyword>
<evidence type="ECO:0000259" key="27">
    <source>
        <dbReference type="PROSITE" id="PS50089"/>
    </source>
</evidence>
<evidence type="ECO:0000256" key="7">
    <source>
        <dbReference type="ARBA" id="ARBA00012483"/>
    </source>
</evidence>
<dbReference type="InterPro" id="IPR052639">
    <property type="entry name" value="TRAIP_ubiq-protein_ligase"/>
</dbReference>
<keyword evidence="12" id="KW-0677">Repeat</keyword>
<evidence type="ECO:0000256" key="25">
    <source>
        <dbReference type="PROSITE-ProRule" id="PRU00175"/>
    </source>
</evidence>
<organism evidence="28 29">
    <name type="scientific">Nomascus leucogenys</name>
    <name type="common">Northern white-cheeked gibbon</name>
    <name type="synonym">Hylobates leucogenys</name>
    <dbReference type="NCBI Taxonomy" id="61853"/>
    <lineage>
        <taxon>Eukaryota</taxon>
        <taxon>Metazoa</taxon>
        <taxon>Chordata</taxon>
        <taxon>Craniata</taxon>
        <taxon>Vertebrata</taxon>
        <taxon>Euteleostomi</taxon>
        <taxon>Mammalia</taxon>
        <taxon>Eutheria</taxon>
        <taxon>Euarchontoglires</taxon>
        <taxon>Primates</taxon>
        <taxon>Haplorrhini</taxon>
        <taxon>Catarrhini</taxon>
        <taxon>Hylobatidae</taxon>
        <taxon>Nomascus</taxon>
    </lineage>
</organism>
<dbReference type="Gene3D" id="3.30.40.10">
    <property type="entry name" value="Zinc/RING finger domain, C3HC4 (zinc finger)"/>
    <property type="match status" value="1"/>
</dbReference>
<dbReference type="GO" id="GO:0007165">
    <property type="term" value="P:signal transduction"/>
    <property type="evidence" value="ECO:0007669"/>
    <property type="project" value="UniProtKB-ARBA"/>
</dbReference>
<feature type="domain" description="RING-type" evidence="27">
    <location>
        <begin position="7"/>
        <end position="50"/>
    </location>
</feature>
<evidence type="ECO:0000256" key="20">
    <source>
        <dbReference type="ARBA" id="ARBA00023242"/>
    </source>
</evidence>
<keyword evidence="11" id="KW-0479">Metal-binding</keyword>
<evidence type="ECO:0000256" key="24">
    <source>
        <dbReference type="ARBA" id="ARBA00079945"/>
    </source>
</evidence>
<evidence type="ECO:0000256" key="2">
    <source>
        <dbReference type="ARBA" id="ARBA00004286"/>
    </source>
</evidence>
<keyword evidence="17" id="KW-0832">Ubl conjugation</keyword>
<keyword evidence="29" id="KW-1185">Reference proteome</keyword>
<keyword evidence="8" id="KW-0158">Chromosome</keyword>
<keyword evidence="15" id="KW-0833">Ubl conjugation pathway</keyword>
<dbReference type="GO" id="GO:0005654">
    <property type="term" value="C:nucleoplasm"/>
    <property type="evidence" value="ECO:0007669"/>
    <property type="project" value="UniProtKB-SubCell"/>
</dbReference>
<proteinExistence type="inferred from homology"/>
<comment type="similarity">
    <text evidence="21">Belongs to the TRAIP family.</text>
</comment>
<evidence type="ECO:0000256" key="3">
    <source>
        <dbReference type="ARBA" id="ARBA00004556"/>
    </source>
</evidence>
<keyword evidence="10" id="KW-0808">Transferase</keyword>
<keyword evidence="9" id="KW-0963">Cytoplasm</keyword>
<reference evidence="28 29" key="1">
    <citation type="submission" date="2012-10" db="EMBL/GenBank/DDBJ databases">
        <authorList>
            <consortium name="Gibbon Genome Sequencing Consortium"/>
        </authorList>
    </citation>
    <scope>NUCLEOTIDE SEQUENCE [LARGE SCALE GENOMIC DNA]</scope>
</reference>
<dbReference type="GO" id="GO:0048471">
    <property type="term" value="C:perinuclear region of cytoplasm"/>
    <property type="evidence" value="ECO:0007669"/>
    <property type="project" value="UniProtKB-SubCell"/>
</dbReference>
<keyword evidence="16" id="KW-0862">Zinc</keyword>
<evidence type="ECO:0000256" key="19">
    <source>
        <dbReference type="ARBA" id="ARBA00023204"/>
    </source>
</evidence>
<evidence type="ECO:0000256" key="9">
    <source>
        <dbReference type="ARBA" id="ARBA00022490"/>
    </source>
</evidence>
<evidence type="ECO:0000256" key="12">
    <source>
        <dbReference type="ARBA" id="ARBA00022737"/>
    </source>
</evidence>
<evidence type="ECO:0000256" key="4">
    <source>
        <dbReference type="ARBA" id="ARBA00004604"/>
    </source>
</evidence>
<dbReference type="PANTHER" id="PTHR46569:SF1">
    <property type="entry name" value="E3 UBIQUITIN-PROTEIN LIGASE RFWD3-RELATED"/>
    <property type="match status" value="1"/>
</dbReference>
<reference evidence="28" key="2">
    <citation type="submission" date="2025-08" db="UniProtKB">
        <authorList>
            <consortium name="Ensembl"/>
        </authorList>
    </citation>
    <scope>IDENTIFICATION</scope>
</reference>
<dbReference type="Ensembl" id="ENSNLET00000040685.1">
    <property type="protein sequence ID" value="ENSNLEP00000039693.1"/>
    <property type="gene ID" value="ENSNLEG00000006911.3"/>
</dbReference>
<keyword evidence="18 26" id="KW-0175">Coiled coil</keyword>
<dbReference type="SUPFAM" id="SSF57850">
    <property type="entry name" value="RING/U-box"/>
    <property type="match status" value="1"/>
</dbReference>
<evidence type="ECO:0000256" key="22">
    <source>
        <dbReference type="ARBA" id="ARBA00065918"/>
    </source>
</evidence>
<dbReference type="Pfam" id="PF13639">
    <property type="entry name" value="zf-RING_2"/>
    <property type="match status" value="1"/>
</dbReference>
<comment type="catalytic activity">
    <reaction evidence="1">
        <text>S-ubiquitinyl-[E2 ubiquitin-conjugating enzyme]-L-cysteine + [acceptor protein]-L-lysine = [E2 ubiquitin-conjugating enzyme]-L-cysteine + N(6)-ubiquitinyl-[acceptor protein]-L-lysine.</text>
        <dbReference type="EC" id="2.3.2.27"/>
    </reaction>
</comment>
<evidence type="ECO:0000256" key="6">
    <source>
        <dbReference type="ARBA" id="ARBA00004906"/>
    </source>
</evidence>
<dbReference type="GO" id="GO:0005730">
    <property type="term" value="C:nucleolus"/>
    <property type="evidence" value="ECO:0007669"/>
    <property type="project" value="UniProtKB-SubCell"/>
</dbReference>
<evidence type="ECO:0000256" key="26">
    <source>
        <dbReference type="SAM" id="Coils"/>
    </source>
</evidence>
<dbReference type="EMBL" id="ADFV01173184">
    <property type="status" value="NOT_ANNOTATED_CDS"/>
    <property type="molecule type" value="Genomic_DNA"/>
</dbReference>
<dbReference type="Proteomes" id="UP000001073">
    <property type="component" value="Chromosome 4"/>
</dbReference>
<dbReference type="AlphaFoldDB" id="A0A2I3H7T6"/>